<gene>
    <name evidence="1" type="ORF">NITLEN_20398</name>
</gene>
<organism evidence="1 2">
    <name type="scientific">Nitrospira lenta</name>
    <dbReference type="NCBI Taxonomy" id="1436998"/>
    <lineage>
        <taxon>Bacteria</taxon>
        <taxon>Pseudomonadati</taxon>
        <taxon>Nitrospirota</taxon>
        <taxon>Nitrospiria</taxon>
        <taxon>Nitrospirales</taxon>
        <taxon>Nitrospiraceae</taxon>
        <taxon>Nitrospira</taxon>
    </lineage>
</organism>
<name>A0A330L4K7_9BACT</name>
<proteinExistence type="predicted"/>
<keyword evidence="2" id="KW-1185">Reference proteome</keyword>
<sequence length="76" mass="8530">MIGVAHKDKVIAAHMAHEPFYSGTFTDDCRENTTGYHQYLVPPTVSIPVIERLEIVDIKIRQREGFAALNAGGRFE</sequence>
<dbReference type="Proteomes" id="UP000248168">
    <property type="component" value="Unassembled WGS sequence"/>
</dbReference>
<dbReference type="InParanoid" id="A0A330L4K7"/>
<evidence type="ECO:0000313" key="2">
    <source>
        <dbReference type="Proteomes" id="UP000248168"/>
    </source>
</evidence>
<accession>A0A330L4K7</accession>
<evidence type="ECO:0000313" key="1">
    <source>
        <dbReference type="EMBL" id="SPP64758.1"/>
    </source>
</evidence>
<dbReference type="EMBL" id="OUNR01000012">
    <property type="protein sequence ID" value="SPP64758.1"/>
    <property type="molecule type" value="Genomic_DNA"/>
</dbReference>
<reference evidence="2" key="1">
    <citation type="submission" date="2018-04" db="EMBL/GenBank/DDBJ databases">
        <authorList>
            <person name="Lucker S."/>
            <person name="Sakoula D."/>
        </authorList>
    </citation>
    <scope>NUCLEOTIDE SEQUENCE [LARGE SCALE GENOMIC DNA]</scope>
</reference>
<dbReference type="AlphaFoldDB" id="A0A330L4K7"/>
<protein>
    <submittedName>
        <fullName evidence="1">Uncharacterized protein</fullName>
    </submittedName>
</protein>